<protein>
    <submittedName>
        <fullName evidence="1">Uncharacterized protein</fullName>
    </submittedName>
</protein>
<dbReference type="AlphaFoldDB" id="A0A8X6U7M3"/>
<evidence type="ECO:0000313" key="2">
    <source>
        <dbReference type="Proteomes" id="UP000887013"/>
    </source>
</evidence>
<dbReference type="Proteomes" id="UP000887013">
    <property type="component" value="Unassembled WGS sequence"/>
</dbReference>
<accession>A0A8X6U7M3</accession>
<proteinExistence type="predicted"/>
<gene>
    <name evidence="1" type="ORF">NPIL_466841</name>
</gene>
<reference evidence="1" key="1">
    <citation type="submission" date="2020-08" db="EMBL/GenBank/DDBJ databases">
        <title>Multicomponent nature underlies the extraordinary mechanical properties of spider dragline silk.</title>
        <authorList>
            <person name="Kono N."/>
            <person name="Nakamura H."/>
            <person name="Mori M."/>
            <person name="Yoshida Y."/>
            <person name="Ohtoshi R."/>
            <person name="Malay A.D."/>
            <person name="Moran D.A.P."/>
            <person name="Tomita M."/>
            <person name="Numata K."/>
            <person name="Arakawa K."/>
        </authorList>
    </citation>
    <scope>NUCLEOTIDE SEQUENCE</scope>
</reference>
<organism evidence="1 2">
    <name type="scientific">Nephila pilipes</name>
    <name type="common">Giant wood spider</name>
    <name type="synonym">Nephila maculata</name>
    <dbReference type="NCBI Taxonomy" id="299642"/>
    <lineage>
        <taxon>Eukaryota</taxon>
        <taxon>Metazoa</taxon>
        <taxon>Ecdysozoa</taxon>
        <taxon>Arthropoda</taxon>
        <taxon>Chelicerata</taxon>
        <taxon>Arachnida</taxon>
        <taxon>Araneae</taxon>
        <taxon>Araneomorphae</taxon>
        <taxon>Entelegynae</taxon>
        <taxon>Araneoidea</taxon>
        <taxon>Nephilidae</taxon>
        <taxon>Nephila</taxon>
    </lineage>
</organism>
<dbReference type="EMBL" id="BMAW01024865">
    <property type="protein sequence ID" value="GFT89798.1"/>
    <property type="molecule type" value="Genomic_DNA"/>
</dbReference>
<sequence length="100" mass="10771">MPRIFVRDGSNIRHALHLQNGAAERMRSERWACIAAKGVTFVASKNAAKLTAFRAYLAGCGYAPGALPMLATVPCKMPIPLRLLCARCAQPFCCQALPPA</sequence>
<comment type="caution">
    <text evidence="1">The sequence shown here is derived from an EMBL/GenBank/DDBJ whole genome shotgun (WGS) entry which is preliminary data.</text>
</comment>
<evidence type="ECO:0000313" key="1">
    <source>
        <dbReference type="EMBL" id="GFT89798.1"/>
    </source>
</evidence>
<keyword evidence="2" id="KW-1185">Reference proteome</keyword>
<name>A0A8X6U7M3_NEPPI</name>